<evidence type="ECO:0000313" key="9">
    <source>
        <dbReference type="EMBL" id="KAG5288468.1"/>
    </source>
</evidence>
<evidence type="ECO:0000256" key="4">
    <source>
        <dbReference type="ARBA" id="ARBA00022679"/>
    </source>
</evidence>
<accession>A0A8H8CTR4</accession>
<dbReference type="AlphaFoldDB" id="A0A8H8CTR4"/>
<dbReference type="InterPro" id="IPR045089">
    <property type="entry name" value="PGGT1B-like"/>
</dbReference>
<evidence type="ECO:0000256" key="7">
    <source>
        <dbReference type="ARBA" id="ARBA00022833"/>
    </source>
</evidence>
<evidence type="ECO:0000256" key="5">
    <source>
        <dbReference type="ARBA" id="ARBA00022723"/>
    </source>
</evidence>
<proteinExistence type="inferred from homology"/>
<dbReference type="GO" id="GO:0046872">
    <property type="term" value="F:metal ion binding"/>
    <property type="evidence" value="ECO:0007669"/>
    <property type="project" value="UniProtKB-KW"/>
</dbReference>
<comment type="similarity">
    <text evidence="2">Belongs to the protein prenyltransferase subunit beta family.</text>
</comment>
<feature type="domain" description="Prenyltransferase alpha-alpha toroid" evidence="8">
    <location>
        <begin position="7"/>
        <end position="396"/>
    </location>
</feature>
<evidence type="ECO:0000256" key="3">
    <source>
        <dbReference type="ARBA" id="ARBA00022602"/>
    </source>
</evidence>
<dbReference type="PANTHER" id="PTHR11774:SF4">
    <property type="entry name" value="GERANYLGERANYL TRANSFERASE TYPE-1 SUBUNIT BETA"/>
    <property type="match status" value="1"/>
</dbReference>
<dbReference type="SUPFAM" id="SSF48239">
    <property type="entry name" value="Terpenoid cyclases/Protein prenyltransferases"/>
    <property type="match status" value="1"/>
</dbReference>
<dbReference type="InterPro" id="IPR001330">
    <property type="entry name" value="Prenyltrans"/>
</dbReference>
<comment type="caution">
    <text evidence="9">The sequence shown here is derived from an EMBL/GenBank/DDBJ whole genome shotgun (WGS) entry which is preliminary data.</text>
</comment>
<dbReference type="OrthoDB" id="24893at2759"/>
<keyword evidence="3" id="KW-0637">Prenyltransferase</keyword>
<evidence type="ECO:0000256" key="2">
    <source>
        <dbReference type="ARBA" id="ARBA00010497"/>
    </source>
</evidence>
<dbReference type="InterPro" id="IPR008930">
    <property type="entry name" value="Terpenoid_cyclase/PrenylTrfase"/>
</dbReference>
<dbReference type="GO" id="GO:0005953">
    <property type="term" value="C:CAAX-protein geranylgeranyltransferase complex"/>
    <property type="evidence" value="ECO:0007669"/>
    <property type="project" value="TreeGrafter"/>
</dbReference>
<protein>
    <submittedName>
        <fullName evidence="9">Geranylgeranyl transferase type I beta subunit</fullName>
    </submittedName>
</protein>
<dbReference type="PANTHER" id="PTHR11774">
    <property type="entry name" value="GERANYLGERANYL TRANSFERASE TYPE BETA SUBUNIT"/>
    <property type="match status" value="1"/>
</dbReference>
<keyword evidence="5" id="KW-0479">Metal-binding</keyword>
<keyword evidence="4 9" id="KW-0808">Transferase</keyword>
<keyword evidence="6" id="KW-0677">Repeat</keyword>
<dbReference type="EMBL" id="JAEVHI010000006">
    <property type="protein sequence ID" value="KAG5288468.1"/>
    <property type="molecule type" value="Genomic_DNA"/>
</dbReference>
<evidence type="ECO:0000256" key="1">
    <source>
        <dbReference type="ARBA" id="ARBA00001947"/>
    </source>
</evidence>
<reference evidence="9 10" key="1">
    <citation type="submission" date="2021-01" db="EMBL/GenBank/DDBJ databases">
        <title>Chromosome-level genome assembly of a human fungal pathogen reveals clustering of transcriptionally co-regulated genes.</title>
        <authorList>
            <person name="Voorhies M."/>
            <person name="Cohen S."/>
            <person name="Shea T.P."/>
            <person name="Petrus S."/>
            <person name="Munoz J.F."/>
            <person name="Poplawski S."/>
            <person name="Goldman W.E."/>
            <person name="Michael T."/>
            <person name="Cuomo C.A."/>
            <person name="Sil A."/>
            <person name="Beyhan S."/>
        </authorList>
    </citation>
    <scope>NUCLEOTIDE SEQUENCE [LARGE SCALE GENOMIC DNA]</scope>
    <source>
        <strain evidence="9 10">G184AR</strain>
    </source>
</reference>
<sequence>MADSSSLRKDRQIKYFLRCLKTFLPHQYTSNDSSRMTLAFFTVAGLDLLDALDDNISPAERKGYIDWIYHCQVPSGGFRGFPGTIFGDSKRTSENECWDPANVPATFFALMALIVLGDDLTRVRRRECLLWLAGMQRADGSFGEVLGSEGRIEGSNDLRFCCCAAGVRYILRGRDASDLRDVGDIDVSRLISHIEECQSYDGGFSVSPMTESHAGLTYCALASLSFLGCIPATGVRGVPFLAPTATNFEDLVRWLAWRQTVDLEEAEEGESDAEEMAVTDVQTSIDEKISALPDIPSLSQRPCEDLHWAGFNGRSNKIADTCYSFWVTGTLGILDRLNVVDAEANRRYLLEKTQHIIGGFGKCVDDPPDLLHSYLGLASLGLFGEAGIARVDPTFCTSKRARRHLESLPWWAGSESH</sequence>
<keyword evidence="7" id="KW-0862">Zinc</keyword>
<dbReference type="VEuPathDB" id="FungiDB:I7I52_11970"/>
<evidence type="ECO:0000313" key="10">
    <source>
        <dbReference type="Proteomes" id="UP000670092"/>
    </source>
</evidence>
<evidence type="ECO:0000259" key="8">
    <source>
        <dbReference type="Pfam" id="PF00432"/>
    </source>
</evidence>
<dbReference type="Pfam" id="PF00432">
    <property type="entry name" value="Prenyltrans"/>
    <property type="match status" value="1"/>
</dbReference>
<dbReference type="Gene3D" id="1.50.10.20">
    <property type="match status" value="1"/>
</dbReference>
<dbReference type="Proteomes" id="UP000670092">
    <property type="component" value="Unassembled WGS sequence"/>
</dbReference>
<name>A0A8H8CTR4_AJECA</name>
<comment type="cofactor">
    <cofactor evidence="1">
        <name>Zn(2+)</name>
        <dbReference type="ChEBI" id="CHEBI:29105"/>
    </cofactor>
</comment>
<gene>
    <name evidence="9" type="ORF">I7I52_11970</name>
</gene>
<dbReference type="GO" id="GO:0004662">
    <property type="term" value="F:CAAX-protein geranylgeranyltransferase activity"/>
    <property type="evidence" value="ECO:0007669"/>
    <property type="project" value="TreeGrafter"/>
</dbReference>
<organism evidence="9 10">
    <name type="scientific">Ajellomyces capsulatus</name>
    <name type="common">Darling's disease fungus</name>
    <name type="synonym">Histoplasma capsulatum</name>
    <dbReference type="NCBI Taxonomy" id="5037"/>
    <lineage>
        <taxon>Eukaryota</taxon>
        <taxon>Fungi</taxon>
        <taxon>Dikarya</taxon>
        <taxon>Ascomycota</taxon>
        <taxon>Pezizomycotina</taxon>
        <taxon>Eurotiomycetes</taxon>
        <taxon>Eurotiomycetidae</taxon>
        <taxon>Onygenales</taxon>
        <taxon>Ajellomycetaceae</taxon>
        <taxon>Histoplasma</taxon>
    </lineage>
</organism>
<evidence type="ECO:0000256" key="6">
    <source>
        <dbReference type="ARBA" id="ARBA00022737"/>
    </source>
</evidence>